<dbReference type="GO" id="GO:0000155">
    <property type="term" value="F:phosphorelay sensor kinase activity"/>
    <property type="evidence" value="ECO:0007669"/>
    <property type="project" value="TreeGrafter"/>
</dbReference>
<feature type="transmembrane region" description="Helical" evidence="11">
    <location>
        <begin position="20"/>
        <end position="39"/>
    </location>
</feature>
<dbReference type="SMART" id="SM00387">
    <property type="entry name" value="HATPase_c"/>
    <property type="match status" value="1"/>
</dbReference>
<evidence type="ECO:0000256" key="2">
    <source>
        <dbReference type="ARBA" id="ARBA00004651"/>
    </source>
</evidence>
<evidence type="ECO:0000256" key="11">
    <source>
        <dbReference type="SAM" id="Phobius"/>
    </source>
</evidence>
<evidence type="ECO:0000256" key="10">
    <source>
        <dbReference type="ARBA" id="ARBA00023136"/>
    </source>
</evidence>
<evidence type="ECO:0000313" key="14">
    <source>
        <dbReference type="Proteomes" id="UP000664545"/>
    </source>
</evidence>
<dbReference type="PANTHER" id="PTHR45453:SF2">
    <property type="entry name" value="HISTIDINE KINASE"/>
    <property type="match status" value="1"/>
</dbReference>
<dbReference type="InterPro" id="IPR004358">
    <property type="entry name" value="Sig_transdc_His_kin-like_C"/>
</dbReference>
<name>A0A939IHL4_CLOAM</name>
<keyword evidence="5" id="KW-0808">Transferase</keyword>
<dbReference type="SUPFAM" id="SSF55874">
    <property type="entry name" value="ATPase domain of HSP90 chaperone/DNA topoisomerase II/histidine kinase"/>
    <property type="match status" value="1"/>
</dbReference>
<dbReference type="InterPro" id="IPR050351">
    <property type="entry name" value="BphY/WalK/GraS-like"/>
</dbReference>
<dbReference type="Pfam" id="PF02518">
    <property type="entry name" value="HATPase_c"/>
    <property type="match status" value="1"/>
</dbReference>
<evidence type="ECO:0000256" key="4">
    <source>
        <dbReference type="ARBA" id="ARBA00022475"/>
    </source>
</evidence>
<dbReference type="EC" id="2.7.13.3" evidence="3"/>
<evidence type="ECO:0000256" key="9">
    <source>
        <dbReference type="ARBA" id="ARBA00023012"/>
    </source>
</evidence>
<protein>
    <recommendedName>
        <fullName evidence="3">histidine kinase</fullName>
        <ecNumber evidence="3">2.7.13.3</ecNumber>
    </recommendedName>
</protein>
<keyword evidence="7 13" id="KW-0418">Kinase</keyword>
<dbReference type="PRINTS" id="PR00344">
    <property type="entry name" value="BCTRLSENSOR"/>
</dbReference>
<dbReference type="EMBL" id="JAFJZZ010000001">
    <property type="protein sequence ID" value="MBN7772121.1"/>
    <property type="molecule type" value="Genomic_DNA"/>
</dbReference>
<feature type="domain" description="Histidine kinase" evidence="12">
    <location>
        <begin position="130"/>
        <end position="334"/>
    </location>
</feature>
<dbReference type="PANTHER" id="PTHR45453">
    <property type="entry name" value="PHOSPHATE REGULON SENSOR PROTEIN PHOR"/>
    <property type="match status" value="1"/>
</dbReference>
<keyword evidence="6 11" id="KW-0812">Transmembrane</keyword>
<dbReference type="Gene3D" id="3.30.565.10">
    <property type="entry name" value="Histidine kinase-like ATPase, C-terminal domain"/>
    <property type="match status" value="1"/>
</dbReference>
<comment type="caution">
    <text evidence="13">The sequence shown here is derived from an EMBL/GenBank/DDBJ whole genome shotgun (WGS) entry which is preliminary data.</text>
</comment>
<keyword evidence="9" id="KW-0902">Two-component regulatory system</keyword>
<comment type="subcellular location">
    <subcellularLocation>
        <location evidence="2">Cell membrane</location>
        <topology evidence="2">Multi-pass membrane protein</topology>
    </subcellularLocation>
</comment>
<evidence type="ECO:0000259" key="12">
    <source>
        <dbReference type="PROSITE" id="PS50109"/>
    </source>
</evidence>
<dbReference type="GO" id="GO:0004721">
    <property type="term" value="F:phosphoprotein phosphatase activity"/>
    <property type="evidence" value="ECO:0007669"/>
    <property type="project" value="TreeGrafter"/>
</dbReference>
<keyword evidence="4" id="KW-1003">Cell membrane</keyword>
<evidence type="ECO:0000256" key="7">
    <source>
        <dbReference type="ARBA" id="ARBA00022777"/>
    </source>
</evidence>
<dbReference type="RefSeq" id="WP_206580896.1">
    <property type="nucleotide sequence ID" value="NZ_JAFJZZ010000001.1"/>
</dbReference>
<dbReference type="PROSITE" id="PS50109">
    <property type="entry name" value="HIS_KIN"/>
    <property type="match status" value="1"/>
</dbReference>
<evidence type="ECO:0000313" key="13">
    <source>
        <dbReference type="EMBL" id="MBN7772121.1"/>
    </source>
</evidence>
<proteinExistence type="predicted"/>
<dbReference type="AlphaFoldDB" id="A0A939IHL4"/>
<sequence length="346" mass="40594">MEIVSNLKLFISWLTDQLKYIGLFVLFAFITLSVGLLSHSDLDPILYSIEICLFLGTIALCSSFLTYRRCYKALYEQYINLDVSINQIPKTNSFIEKSYAELLQELFDRRNSLYDQMRKQEAESTDYYTLWIHQIKTPIAAMRLLLQSREEKFNRLLLEQELFKVEHYAEMALHYFRLNNMSSDLLLKECDLNEIVKQIVKKYSISFIEKRLALNLEEFHALLVSDERWLSFVIEQILSNCIKYTFTGGISIRYEESPEPVLMISDTGIGIQQEDLPRIFEKGFTGFNGRMDKKSTGIGFYLCKQALDKLGYRISVSSEVGKGSQFYLYFDTSYQPYNNERFKEEM</sequence>
<dbReference type="InterPro" id="IPR003594">
    <property type="entry name" value="HATPase_dom"/>
</dbReference>
<dbReference type="GO" id="GO:0016036">
    <property type="term" value="P:cellular response to phosphate starvation"/>
    <property type="evidence" value="ECO:0007669"/>
    <property type="project" value="TreeGrafter"/>
</dbReference>
<dbReference type="InterPro" id="IPR005467">
    <property type="entry name" value="His_kinase_dom"/>
</dbReference>
<feature type="transmembrane region" description="Helical" evidence="11">
    <location>
        <begin position="45"/>
        <end position="67"/>
    </location>
</feature>
<accession>A0A939IHL4</accession>
<gene>
    <name evidence="13" type="ORF">JYB65_01990</name>
</gene>
<evidence type="ECO:0000256" key="3">
    <source>
        <dbReference type="ARBA" id="ARBA00012438"/>
    </source>
</evidence>
<dbReference type="Proteomes" id="UP000664545">
    <property type="component" value="Unassembled WGS sequence"/>
</dbReference>
<evidence type="ECO:0000256" key="6">
    <source>
        <dbReference type="ARBA" id="ARBA00022692"/>
    </source>
</evidence>
<keyword evidence="8 11" id="KW-1133">Transmembrane helix</keyword>
<keyword evidence="14" id="KW-1185">Reference proteome</keyword>
<evidence type="ECO:0000256" key="1">
    <source>
        <dbReference type="ARBA" id="ARBA00000085"/>
    </source>
</evidence>
<evidence type="ECO:0000256" key="5">
    <source>
        <dbReference type="ARBA" id="ARBA00022679"/>
    </source>
</evidence>
<evidence type="ECO:0000256" key="8">
    <source>
        <dbReference type="ARBA" id="ARBA00022989"/>
    </source>
</evidence>
<dbReference type="GO" id="GO:0005886">
    <property type="term" value="C:plasma membrane"/>
    <property type="evidence" value="ECO:0007669"/>
    <property type="project" value="UniProtKB-SubCell"/>
</dbReference>
<comment type="catalytic activity">
    <reaction evidence="1">
        <text>ATP + protein L-histidine = ADP + protein N-phospho-L-histidine.</text>
        <dbReference type="EC" id="2.7.13.3"/>
    </reaction>
</comment>
<keyword evidence="10 11" id="KW-0472">Membrane</keyword>
<dbReference type="InterPro" id="IPR036890">
    <property type="entry name" value="HATPase_C_sf"/>
</dbReference>
<organism evidence="13 14">
    <name type="scientific">Clostridium aminobutyricum</name>
    <dbReference type="NCBI Taxonomy" id="33953"/>
    <lineage>
        <taxon>Bacteria</taxon>
        <taxon>Bacillati</taxon>
        <taxon>Bacillota</taxon>
        <taxon>Clostridia</taxon>
        <taxon>Eubacteriales</taxon>
        <taxon>Clostridiaceae</taxon>
        <taxon>Clostridium</taxon>
    </lineage>
</organism>
<reference evidence="13" key="1">
    <citation type="submission" date="2021-02" db="EMBL/GenBank/DDBJ databases">
        <title>Abyssanaerobacter marinus gen.nov., sp., nov, anaerobic bacterium isolated from the Onnuri vent field of Indian Ocean and suggestion of Mogibacteriaceae fam. nov., and proposal of reclassification of ambiguous this family's genus member.</title>
        <authorList>
            <person name="Kim Y.J."/>
            <person name="Yang J.-A."/>
        </authorList>
    </citation>
    <scope>NUCLEOTIDE SEQUENCE</scope>
    <source>
        <strain evidence="13">DSM 2634</strain>
    </source>
</reference>